<dbReference type="InterPro" id="IPR000477">
    <property type="entry name" value="RT_dom"/>
</dbReference>
<evidence type="ECO:0000259" key="2">
    <source>
        <dbReference type="PROSITE" id="PS50878"/>
    </source>
</evidence>
<dbReference type="EMBL" id="CP133620">
    <property type="protein sequence ID" value="WMV47038.1"/>
    <property type="molecule type" value="Genomic_DNA"/>
</dbReference>
<feature type="compositionally biased region" description="Basic and acidic residues" evidence="1">
    <location>
        <begin position="468"/>
        <end position="485"/>
    </location>
</feature>
<dbReference type="PROSITE" id="PS50878">
    <property type="entry name" value="RT_POL"/>
    <property type="match status" value="1"/>
</dbReference>
<evidence type="ECO:0000313" key="3">
    <source>
        <dbReference type="EMBL" id="WMV47038.1"/>
    </source>
</evidence>
<dbReference type="Proteomes" id="UP001234989">
    <property type="component" value="Chromosome 9"/>
</dbReference>
<dbReference type="CDD" id="cd01650">
    <property type="entry name" value="RT_nLTR_like"/>
    <property type="match status" value="1"/>
</dbReference>
<evidence type="ECO:0000313" key="4">
    <source>
        <dbReference type="Proteomes" id="UP001234989"/>
    </source>
</evidence>
<dbReference type="Pfam" id="PF00078">
    <property type="entry name" value="RVT_1"/>
    <property type="match status" value="1"/>
</dbReference>
<protein>
    <recommendedName>
        <fullName evidence="2">Reverse transcriptase domain-containing protein</fullName>
    </recommendedName>
</protein>
<evidence type="ECO:0000256" key="1">
    <source>
        <dbReference type="SAM" id="MobiDB-lite"/>
    </source>
</evidence>
<dbReference type="InterPro" id="IPR043502">
    <property type="entry name" value="DNA/RNA_pol_sf"/>
</dbReference>
<reference evidence="3" key="1">
    <citation type="submission" date="2023-08" db="EMBL/GenBank/DDBJ databases">
        <title>A de novo genome assembly of Solanum verrucosum Schlechtendal, a Mexican diploid species geographically isolated from the other diploid A-genome species in potato relatives.</title>
        <authorList>
            <person name="Hosaka K."/>
        </authorList>
    </citation>
    <scope>NUCLEOTIDE SEQUENCE</scope>
    <source>
        <tissue evidence="3">Young leaves</tissue>
    </source>
</reference>
<feature type="region of interest" description="Disordered" evidence="1">
    <location>
        <begin position="461"/>
        <end position="485"/>
    </location>
</feature>
<keyword evidence="4" id="KW-1185">Reference proteome</keyword>
<dbReference type="Pfam" id="PF13966">
    <property type="entry name" value="zf-RVT"/>
    <property type="match status" value="1"/>
</dbReference>
<name>A0AAF0UKD3_SOLVR</name>
<dbReference type="SUPFAM" id="SSF56672">
    <property type="entry name" value="DNA/RNA polymerases"/>
    <property type="match status" value="1"/>
</dbReference>
<dbReference type="PANTHER" id="PTHR33116">
    <property type="entry name" value="REVERSE TRANSCRIPTASE ZINC-BINDING DOMAIN-CONTAINING PROTEIN-RELATED-RELATED"/>
    <property type="match status" value="1"/>
</dbReference>
<accession>A0AAF0UKD3</accession>
<dbReference type="PANTHER" id="PTHR33116:SF84">
    <property type="entry name" value="RNA-DIRECTED DNA POLYMERASE"/>
    <property type="match status" value="1"/>
</dbReference>
<organism evidence="3 4">
    <name type="scientific">Solanum verrucosum</name>
    <dbReference type="NCBI Taxonomy" id="315347"/>
    <lineage>
        <taxon>Eukaryota</taxon>
        <taxon>Viridiplantae</taxon>
        <taxon>Streptophyta</taxon>
        <taxon>Embryophyta</taxon>
        <taxon>Tracheophyta</taxon>
        <taxon>Spermatophyta</taxon>
        <taxon>Magnoliopsida</taxon>
        <taxon>eudicotyledons</taxon>
        <taxon>Gunneridae</taxon>
        <taxon>Pentapetalae</taxon>
        <taxon>asterids</taxon>
        <taxon>lamiids</taxon>
        <taxon>Solanales</taxon>
        <taxon>Solanaceae</taxon>
        <taxon>Solanoideae</taxon>
        <taxon>Solaneae</taxon>
        <taxon>Solanum</taxon>
    </lineage>
</organism>
<dbReference type="InterPro" id="IPR026960">
    <property type="entry name" value="RVT-Znf"/>
</dbReference>
<proteinExistence type="predicted"/>
<feature type="domain" description="Reverse transcriptase" evidence="2">
    <location>
        <begin position="1"/>
        <end position="170"/>
    </location>
</feature>
<sequence length="485" mass="56079">MMKIDLRKAYDMVSWEFVIEALEGYGFPSSFIQMVMVCISSTKFSVRINGEGHGYFAGQRGLRQGDPISPLLFVLVMEYLTRTLSKMSKLPDFKFHPMCKEQRLTHLIFADDLMIFCKGDIRSIQRIREALENFGDTTGLVANVEKSNIFLAGITDYLKEEILEMTGYSLGTLPIRYLGLPLSSKKWGKMECHQLVEKITERVTNVYARKLSYAGRLQAVDRKCKDFIWGSSTDQRKAHLVAWDKVCLPKKFGGLNVNRYRNWNEASVGKLLLQVSEKQDILWMVDWYQNDKYKVTKCGTYSVTRRYNVLIGAQTRLWEANLIWTKIMQPKHRFIVWLANQNRLLTKSRMMRLNIHVEDTKCCLCLAGVVKTPQHLFSECEWITAVRHGLANWLEVQMIQKDVPQSLKWIKRRKWKQIQKGSCGGNMGGNDLSHMESKELEDFLKHRCEYKLCDCTDTGRSESSTNHSPEHKGCCEVSDSVEKTN</sequence>
<gene>
    <name evidence="3" type="ORF">MTR67_040423</name>
</gene>
<dbReference type="AlphaFoldDB" id="A0AAF0UKD3"/>